<feature type="domain" description="SAC" evidence="4">
    <location>
        <begin position="135"/>
        <end position="474"/>
    </location>
</feature>
<sequence length="1275" mass="153297">MYSSSPIIYKKFKIYNNRDVIIIVGINKKEDAYSICELKRDKKIEIKKYYEIFGKTNYRNLIKKKKGEYLCRCEGILGCIQFLNYPYLYVVTDKEKIGVLFNEHAIYSVKNVLLIPFKETVFEKTNHENNLVQIFYNSANHKYLYFSYTYNLANSLQNNYFIQKEYLKGNIIYNRKYKNNYIWNFYHCKSFLKKNIFICLFVINGYLIQSKIQFSGKYVDITFVARRSYKYAGTRYRKRGINYNGFSANEVESEIILHEKNNISNGILSYVHLRGSVPILWNQSINYKLLKKPKIKCLKTDINFICTKKHFSYLFKKYGYPITVVNLLSKNKYSDENLLSNTYKTCINAINKYIPSTIRILYKHIDLRKSYKIGTKFAQYNLKLLFKFSLNNIGFFFTHNNQVLSMQRGVLRFNCVDCIDRTNAAQIFINIYMFIKFITLINVLKKSDLFISDLKQLFQMCEQLGDAVAKQYAGSMAHKKYTSEQYTNFFIQTKELFTSIKRYYISSFNDLEKQNSINLYLGVIKSKLNEISNAHYLDTYIHNSFFKDFGNDKYWWVLPLEHFYYKVESLLDGPFDRCEKWNKKKKKKLCRHKKKTKLYISKLSLHLKGYTKIVKNINANLKFYNCYSKTNVFKNMYNANNILNIFLKQNSILNLEKYSNINNITKVKRPQGIYTKNNIVNNNQIIFNFFKEICYTFEYYNVYKNNFNKFFKNKNIFRLKIWRLIACYNYLNYLKIFFQFFFLVYYSFCSKYNVIQVYLEHLRIISEWQTIQLSHHETPQTNKTNEINKDKYYLYSDGNNYSQSSFDEESCIVNRIDNLFHISSQFNSYKNDVENIIEQFKKRGNMAIVLHSYINYFYINKFNYNYFILNLSYISEEDNQAVSENRVKNSNDKISHINCENQMDVQTKKKKKKKTELFNEIAMSCRNYQIKGLYAFSSKIIHKKKYYCGKKNDLKSKLIFSANYCFKKKSKLILDNHKKKKKTIINLPRVYSPIYFNVKLLKYFMFVHYYSSSNYNNLANVKKKIGIIDMGKNKDLVEIQNANNIHKSNKAITFYNIQFYLKKIIGMHNGCNINTFFNELYMSYIYSCHYYKKFNLNFQRDIKTLFYNTTNSINNCNNNNNDNNEKKASNIKSEKIQFLHEYNSFENILKEKKKIKLIDEKIHNEINHHYQLANKYMSIDSFQKKYYHEMKYFQEKDQKIKNYFKKNTKLCNISNKNDHSTKIVEFIENVKLINKKQVYKWEHKNVENFNSLYDKLENKMNYHDYCDPLRRKIFA</sequence>
<evidence type="ECO:0000256" key="3">
    <source>
        <dbReference type="ARBA" id="ARBA00023136"/>
    </source>
</evidence>
<dbReference type="Pfam" id="PF02383">
    <property type="entry name" value="Syja_N"/>
    <property type="match status" value="1"/>
</dbReference>
<dbReference type="EC" id="3.1.3.36" evidence="5"/>
<gene>
    <name evidence="5" type="ORF">PBSP11A_000331400</name>
</gene>
<dbReference type="PANTHER" id="PTHR45738:SF5">
    <property type="entry name" value="POLYPHOSPHOINOSITIDE PHOSPHATASE"/>
    <property type="match status" value="1"/>
</dbReference>
<comment type="subcellular location">
    <subcellularLocation>
        <location evidence="1">Endomembrane system</location>
    </subcellularLocation>
</comment>
<dbReference type="Proteomes" id="UP000219860">
    <property type="component" value="Chromosome 12"/>
</dbReference>
<dbReference type="InterPro" id="IPR043573">
    <property type="entry name" value="Fig4-like"/>
</dbReference>
<dbReference type="GO" id="GO:0004439">
    <property type="term" value="F:phosphatidylinositol-4,5-bisphosphate 5-phosphatase activity"/>
    <property type="evidence" value="ECO:0007669"/>
    <property type="project" value="UniProtKB-EC"/>
</dbReference>
<organism evidence="5 6">
    <name type="scientific">Plasmodium berghei</name>
    <dbReference type="NCBI Taxonomy" id="5821"/>
    <lineage>
        <taxon>Eukaryota</taxon>
        <taxon>Sar</taxon>
        <taxon>Alveolata</taxon>
        <taxon>Apicomplexa</taxon>
        <taxon>Aconoidasida</taxon>
        <taxon>Haemosporida</taxon>
        <taxon>Plasmodiidae</taxon>
        <taxon>Plasmodium</taxon>
        <taxon>Plasmodium (Vinckeia)</taxon>
    </lineage>
</organism>
<evidence type="ECO:0000313" key="5">
    <source>
        <dbReference type="EMBL" id="SCO63746.1"/>
    </source>
</evidence>
<evidence type="ECO:0000256" key="1">
    <source>
        <dbReference type="ARBA" id="ARBA00004308"/>
    </source>
</evidence>
<proteinExistence type="predicted"/>
<accession>A0A1D3SJI7</accession>
<dbReference type="GO" id="GO:0043813">
    <property type="term" value="F:phosphatidylinositol-3,5-bisphosphate 5-phosphatase activity"/>
    <property type="evidence" value="ECO:0007669"/>
    <property type="project" value="InterPro"/>
</dbReference>
<evidence type="ECO:0000259" key="4">
    <source>
        <dbReference type="PROSITE" id="PS50275"/>
    </source>
</evidence>
<reference evidence="5 6" key="1">
    <citation type="submission" date="2016-08" db="EMBL/GenBank/DDBJ databases">
        <authorList>
            <consortium name="Pathogen Informatics"/>
        </authorList>
    </citation>
    <scope>NUCLEOTIDE SEQUENCE [LARGE SCALE GENOMIC DNA]</scope>
    <source>
        <strain evidence="5 6">SP11 Antwerpcl1</strain>
    </source>
</reference>
<evidence type="ECO:0000313" key="6">
    <source>
        <dbReference type="Proteomes" id="UP000219860"/>
    </source>
</evidence>
<dbReference type="AlphaFoldDB" id="A0A1D3SJI7"/>
<dbReference type="InterPro" id="IPR002013">
    <property type="entry name" value="SAC_dom"/>
</dbReference>
<dbReference type="EMBL" id="LT608260">
    <property type="protein sequence ID" value="SCO63746.1"/>
    <property type="molecule type" value="Genomic_DNA"/>
</dbReference>
<name>A0A1D3SJI7_PLABE</name>
<evidence type="ECO:0000256" key="2">
    <source>
        <dbReference type="ARBA" id="ARBA00022801"/>
    </source>
</evidence>
<dbReference type="OrthoDB" id="405996at2759"/>
<keyword evidence="2 5" id="KW-0378">Hydrolase</keyword>
<dbReference type="PROSITE" id="PS50275">
    <property type="entry name" value="SAC"/>
    <property type="match status" value="1"/>
</dbReference>
<dbReference type="VEuPathDB" id="PlasmoDB:PBANKA_1227700"/>
<dbReference type="PANTHER" id="PTHR45738">
    <property type="entry name" value="POLYPHOSPHOINOSITIDE PHOSPHATASE"/>
    <property type="match status" value="1"/>
</dbReference>
<dbReference type="GO" id="GO:0012505">
    <property type="term" value="C:endomembrane system"/>
    <property type="evidence" value="ECO:0007669"/>
    <property type="project" value="UniProtKB-SubCell"/>
</dbReference>
<dbReference type="GO" id="GO:0046856">
    <property type="term" value="P:phosphatidylinositol dephosphorylation"/>
    <property type="evidence" value="ECO:0007669"/>
    <property type="project" value="InterPro"/>
</dbReference>
<keyword evidence="3" id="KW-0472">Membrane</keyword>
<protein>
    <submittedName>
        <fullName evidence="5">Inositol 5-phosphatase, putative</fullName>
        <ecNumber evidence="5">3.1.3.36</ecNumber>
    </submittedName>
</protein>